<feature type="transmembrane region" description="Helical" evidence="10">
    <location>
        <begin position="129"/>
        <end position="150"/>
    </location>
</feature>
<evidence type="ECO:0000256" key="6">
    <source>
        <dbReference type="ARBA" id="ARBA00023303"/>
    </source>
</evidence>
<comment type="activity regulation">
    <text evidence="10">Na(+) is not transported, but it plays an essential structural role and its presence is essential for fluoride channel function.</text>
</comment>
<feature type="binding site" evidence="10">
    <location>
        <position position="107"/>
    </location>
    <ligand>
        <name>Na(+)</name>
        <dbReference type="ChEBI" id="CHEBI:29101"/>
        <note>structural</note>
    </ligand>
</feature>
<feature type="transmembrane region" description="Helical" evidence="10">
    <location>
        <begin position="96"/>
        <end position="117"/>
    </location>
</feature>
<dbReference type="RefSeq" id="WP_169097813.1">
    <property type="nucleotide sequence ID" value="NZ_JABBVZ010000014.1"/>
</dbReference>
<dbReference type="Proteomes" id="UP000533476">
    <property type="component" value="Unassembled WGS sequence"/>
</dbReference>
<feature type="transmembrane region" description="Helical" evidence="10">
    <location>
        <begin position="32"/>
        <end position="53"/>
    </location>
</feature>
<dbReference type="InterPro" id="IPR003691">
    <property type="entry name" value="FluC"/>
</dbReference>
<protein>
    <recommendedName>
        <fullName evidence="10">Fluoride-specific ion channel FluC</fullName>
    </recommendedName>
</protein>
<evidence type="ECO:0000256" key="10">
    <source>
        <dbReference type="HAMAP-Rule" id="MF_00454"/>
    </source>
</evidence>
<sequence>MTPALSVARVVRIVGSYQFVFCINSSEEVSDLFLNLGVVFVGGGLGAVARFLLGFVVNQKNMGRFPLGTMVVNLVGTVIIGVLVEATKSLDPRVLLFADVGFTGAFTTFSSFTYETLMLLEQGLYREALLNPLLSIVFGFFGVSAGMLIGSVV</sequence>
<keyword evidence="4 10" id="KW-1133">Transmembrane helix</keyword>
<reference evidence="11 12" key="1">
    <citation type="submission" date="2020-04" db="EMBL/GenBank/DDBJ databases">
        <authorList>
            <person name="Zhang R."/>
            <person name="Schippers A."/>
        </authorList>
    </citation>
    <scope>NUCLEOTIDE SEQUENCE [LARGE SCALE GENOMIC DNA]</scope>
    <source>
        <strain evidence="11 12">DSM 109850</strain>
    </source>
</reference>
<dbReference type="AlphaFoldDB" id="A0A7Y0Q1Y9"/>
<name>A0A7Y0Q1Y9_9FIRM</name>
<comment type="caution">
    <text evidence="11">The sequence shown here is derived from an EMBL/GenBank/DDBJ whole genome shotgun (WGS) entry which is preliminary data.</text>
</comment>
<dbReference type="NCBIfam" id="TIGR00494">
    <property type="entry name" value="crcB"/>
    <property type="match status" value="1"/>
</dbReference>
<comment type="catalytic activity">
    <reaction evidence="8">
        <text>fluoride(in) = fluoride(out)</text>
        <dbReference type="Rhea" id="RHEA:76159"/>
        <dbReference type="ChEBI" id="CHEBI:17051"/>
    </reaction>
    <physiologicalReaction direction="left-to-right" evidence="8">
        <dbReference type="Rhea" id="RHEA:76160"/>
    </physiologicalReaction>
</comment>
<evidence type="ECO:0000256" key="9">
    <source>
        <dbReference type="ARBA" id="ARBA00049940"/>
    </source>
</evidence>
<dbReference type="EMBL" id="JABBVZ010000014">
    <property type="protein sequence ID" value="NMP21947.1"/>
    <property type="molecule type" value="Genomic_DNA"/>
</dbReference>
<evidence type="ECO:0000256" key="7">
    <source>
        <dbReference type="ARBA" id="ARBA00035120"/>
    </source>
</evidence>
<keyword evidence="10" id="KW-0406">Ion transport</keyword>
<evidence type="ECO:0000256" key="3">
    <source>
        <dbReference type="ARBA" id="ARBA00022692"/>
    </source>
</evidence>
<proteinExistence type="inferred from homology"/>
<keyword evidence="3 10" id="KW-0812">Transmembrane</keyword>
<keyword evidence="10" id="KW-0813">Transport</keyword>
<feature type="transmembrane region" description="Helical" evidence="10">
    <location>
        <begin position="65"/>
        <end position="84"/>
    </location>
</feature>
<evidence type="ECO:0000256" key="2">
    <source>
        <dbReference type="ARBA" id="ARBA00022475"/>
    </source>
</evidence>
<keyword evidence="12" id="KW-1185">Reference proteome</keyword>
<evidence type="ECO:0000313" key="12">
    <source>
        <dbReference type="Proteomes" id="UP000533476"/>
    </source>
</evidence>
<dbReference type="PANTHER" id="PTHR28259">
    <property type="entry name" value="FLUORIDE EXPORT PROTEIN 1-RELATED"/>
    <property type="match status" value="1"/>
</dbReference>
<evidence type="ECO:0000256" key="5">
    <source>
        <dbReference type="ARBA" id="ARBA00023136"/>
    </source>
</evidence>
<comment type="function">
    <text evidence="9 10">Fluoride-specific ion channel. Important for reducing fluoride concentration in the cell, thus reducing its toxicity.</text>
</comment>
<keyword evidence="2 10" id="KW-1003">Cell membrane</keyword>
<accession>A0A7Y0Q1Y9</accession>
<feature type="binding site" evidence="10">
    <location>
        <position position="104"/>
    </location>
    <ligand>
        <name>Na(+)</name>
        <dbReference type="ChEBI" id="CHEBI:29101"/>
        <note>structural</note>
    </ligand>
</feature>
<evidence type="ECO:0000313" key="11">
    <source>
        <dbReference type="EMBL" id="NMP21947.1"/>
    </source>
</evidence>
<evidence type="ECO:0000256" key="8">
    <source>
        <dbReference type="ARBA" id="ARBA00035585"/>
    </source>
</evidence>
<keyword evidence="10" id="KW-0479">Metal-binding</keyword>
<dbReference type="GO" id="GO:0005886">
    <property type="term" value="C:plasma membrane"/>
    <property type="evidence" value="ECO:0007669"/>
    <property type="project" value="UniProtKB-SubCell"/>
</dbReference>
<keyword evidence="6 10" id="KW-0407">Ion channel</keyword>
<keyword evidence="5 10" id="KW-0472">Membrane</keyword>
<dbReference type="Pfam" id="PF02537">
    <property type="entry name" value="CRCB"/>
    <property type="match status" value="1"/>
</dbReference>
<dbReference type="HAMAP" id="MF_00454">
    <property type="entry name" value="FluC"/>
    <property type="match status" value="1"/>
</dbReference>
<dbReference type="GO" id="GO:0140114">
    <property type="term" value="P:cellular detoxification of fluoride"/>
    <property type="evidence" value="ECO:0007669"/>
    <property type="project" value="UniProtKB-UniRule"/>
</dbReference>
<keyword evidence="10" id="KW-0915">Sodium</keyword>
<dbReference type="GO" id="GO:0062054">
    <property type="term" value="F:fluoride channel activity"/>
    <property type="evidence" value="ECO:0007669"/>
    <property type="project" value="UniProtKB-UniRule"/>
</dbReference>
<comment type="similarity">
    <text evidence="7 10">Belongs to the fluoride channel Fluc/FEX (TC 1.A.43) family.</text>
</comment>
<dbReference type="GO" id="GO:0046872">
    <property type="term" value="F:metal ion binding"/>
    <property type="evidence" value="ECO:0007669"/>
    <property type="project" value="UniProtKB-KW"/>
</dbReference>
<comment type="subcellular location">
    <subcellularLocation>
        <location evidence="1 10">Cell membrane</location>
        <topology evidence="1 10">Multi-pass membrane protein</topology>
    </subcellularLocation>
</comment>
<evidence type="ECO:0000256" key="1">
    <source>
        <dbReference type="ARBA" id="ARBA00004651"/>
    </source>
</evidence>
<dbReference type="PANTHER" id="PTHR28259:SF1">
    <property type="entry name" value="FLUORIDE EXPORT PROTEIN 1-RELATED"/>
    <property type="match status" value="1"/>
</dbReference>
<evidence type="ECO:0000256" key="4">
    <source>
        <dbReference type="ARBA" id="ARBA00022989"/>
    </source>
</evidence>
<gene>
    <name evidence="10 11" type="primary">crcB</name>
    <name evidence="10" type="synonym">fluC</name>
    <name evidence="11" type="ORF">HIJ39_06220</name>
</gene>
<organism evidence="11 12">
    <name type="scientific">Sulfobacillus harzensis</name>
    <dbReference type="NCBI Taxonomy" id="2729629"/>
    <lineage>
        <taxon>Bacteria</taxon>
        <taxon>Bacillati</taxon>
        <taxon>Bacillota</taxon>
        <taxon>Clostridia</taxon>
        <taxon>Eubacteriales</taxon>
        <taxon>Clostridiales Family XVII. Incertae Sedis</taxon>
        <taxon>Sulfobacillus</taxon>
    </lineage>
</organism>